<dbReference type="SUPFAM" id="SSF110324">
    <property type="entry name" value="Ribosomal L27 protein-like"/>
    <property type="match status" value="1"/>
</dbReference>
<dbReference type="PANTHER" id="PTHR15893">
    <property type="entry name" value="RIBOSOMAL PROTEIN L27"/>
    <property type="match status" value="1"/>
</dbReference>
<dbReference type="EMBL" id="KZ819602">
    <property type="protein sequence ID" value="PWN38226.1"/>
    <property type="molecule type" value="Genomic_DNA"/>
</dbReference>
<dbReference type="PRINTS" id="PR00063">
    <property type="entry name" value="RIBOSOMALL27"/>
</dbReference>
<dbReference type="GO" id="GO:0003735">
    <property type="term" value="F:structural constituent of ribosome"/>
    <property type="evidence" value="ECO:0007669"/>
    <property type="project" value="InterPro"/>
</dbReference>
<evidence type="ECO:0000256" key="2">
    <source>
        <dbReference type="ARBA" id="ARBA00022980"/>
    </source>
</evidence>
<dbReference type="PROSITE" id="PS00831">
    <property type="entry name" value="RIBOSOMAL_L27"/>
    <property type="match status" value="1"/>
</dbReference>
<evidence type="ECO:0000313" key="7">
    <source>
        <dbReference type="Proteomes" id="UP000245771"/>
    </source>
</evidence>
<keyword evidence="7" id="KW-1185">Reference proteome</keyword>
<evidence type="ECO:0000256" key="1">
    <source>
        <dbReference type="ARBA" id="ARBA00010797"/>
    </source>
</evidence>
<name>A0A316VKZ0_9BASI</name>
<dbReference type="Pfam" id="PF01016">
    <property type="entry name" value="Ribosomal_L27"/>
    <property type="match status" value="1"/>
</dbReference>
<dbReference type="AlphaFoldDB" id="A0A316VKZ0"/>
<protein>
    <recommendedName>
        <fullName evidence="4">Large ribosomal subunit protein bL27m</fullName>
    </recommendedName>
</protein>
<dbReference type="STRING" id="1280837.A0A316VKZ0"/>
<keyword evidence="2" id="KW-0689">Ribosomal protein</keyword>
<dbReference type="GeneID" id="37020219"/>
<dbReference type="InterPro" id="IPR018261">
    <property type="entry name" value="Ribosomal_bL27_CS"/>
</dbReference>
<dbReference type="GO" id="GO:0006412">
    <property type="term" value="P:translation"/>
    <property type="evidence" value="ECO:0007669"/>
    <property type="project" value="InterPro"/>
</dbReference>
<dbReference type="NCBIfam" id="TIGR00062">
    <property type="entry name" value="L27"/>
    <property type="match status" value="1"/>
</dbReference>
<dbReference type="InParanoid" id="A0A316VKZ0"/>
<proteinExistence type="inferred from homology"/>
<evidence type="ECO:0000313" key="6">
    <source>
        <dbReference type="EMBL" id="PWN38226.1"/>
    </source>
</evidence>
<evidence type="ECO:0000256" key="3">
    <source>
        <dbReference type="ARBA" id="ARBA00023274"/>
    </source>
</evidence>
<organism evidence="6 7">
    <name type="scientific">Meira miltonrushii</name>
    <dbReference type="NCBI Taxonomy" id="1280837"/>
    <lineage>
        <taxon>Eukaryota</taxon>
        <taxon>Fungi</taxon>
        <taxon>Dikarya</taxon>
        <taxon>Basidiomycota</taxon>
        <taxon>Ustilaginomycotina</taxon>
        <taxon>Exobasidiomycetes</taxon>
        <taxon>Exobasidiales</taxon>
        <taxon>Brachybasidiaceae</taxon>
        <taxon>Meira</taxon>
    </lineage>
</organism>
<accession>A0A316VKZ0</accession>
<dbReference type="Proteomes" id="UP000245771">
    <property type="component" value="Unassembled WGS sequence"/>
</dbReference>
<dbReference type="InterPro" id="IPR001684">
    <property type="entry name" value="Ribosomal_bL27"/>
</dbReference>
<feature type="region of interest" description="Disordered" evidence="5">
    <location>
        <begin position="58"/>
        <end position="79"/>
    </location>
</feature>
<comment type="similarity">
    <text evidence="1">Belongs to the bacterial ribosomal protein bL27 family.</text>
</comment>
<reference evidence="6 7" key="1">
    <citation type="journal article" date="2018" name="Mol. Biol. Evol.">
        <title>Broad Genomic Sampling Reveals a Smut Pathogenic Ancestry of the Fungal Clade Ustilaginomycotina.</title>
        <authorList>
            <person name="Kijpornyongpan T."/>
            <person name="Mondo S.J."/>
            <person name="Barry K."/>
            <person name="Sandor L."/>
            <person name="Lee J."/>
            <person name="Lipzen A."/>
            <person name="Pangilinan J."/>
            <person name="LaButti K."/>
            <person name="Hainaut M."/>
            <person name="Henrissat B."/>
            <person name="Grigoriev I.V."/>
            <person name="Spatafora J.W."/>
            <person name="Aime M.C."/>
        </authorList>
    </citation>
    <scope>NUCLEOTIDE SEQUENCE [LARGE SCALE GENOMIC DNA]</scope>
    <source>
        <strain evidence="6 7">MCA 3882</strain>
    </source>
</reference>
<keyword evidence="3" id="KW-0687">Ribonucleoprotein</keyword>
<dbReference type="OrthoDB" id="1867012at2759"/>
<gene>
    <name evidence="6" type="ORF">FA14DRAFT_159888</name>
</gene>
<dbReference type="Gene3D" id="2.40.50.100">
    <property type="match status" value="1"/>
</dbReference>
<sequence length="252" mass="27375">MIRSALQPLSRSSAACSSLIARIAPLRTSLASGSSIPTANALPVLGIAGDGSLHQVRNSAKRGGGTTKNNRNSPGKRLGVKRYGGQFVKAGEIILRQRGTSWHPGQNVKMGKDHTLYAVEPGYVQFYKPNPIQTQEQNLTIAGMEFSTESSNDANPSLTSQNNNSVILTALQKKSLPLSPFALQSIQPIAETVKCHPSSTKRKQGRRYVGVVLEREDHLPLPFGEPQKRRLGLINLNAEKKTNSSYELPLLK</sequence>
<evidence type="ECO:0000256" key="4">
    <source>
        <dbReference type="ARBA" id="ARBA00035267"/>
    </source>
</evidence>
<evidence type="ECO:0000256" key="5">
    <source>
        <dbReference type="SAM" id="MobiDB-lite"/>
    </source>
</evidence>
<dbReference type="GO" id="GO:0005762">
    <property type="term" value="C:mitochondrial large ribosomal subunit"/>
    <property type="evidence" value="ECO:0007669"/>
    <property type="project" value="TreeGrafter"/>
</dbReference>
<dbReference type="RefSeq" id="XP_025358528.1">
    <property type="nucleotide sequence ID" value="XM_025498438.1"/>
</dbReference>
<dbReference type="FunFam" id="2.40.50.100:FF:000020">
    <property type="entry name" value="50S ribosomal protein L27"/>
    <property type="match status" value="1"/>
</dbReference>
<dbReference type="PANTHER" id="PTHR15893:SF0">
    <property type="entry name" value="LARGE RIBOSOMAL SUBUNIT PROTEIN BL27M"/>
    <property type="match status" value="1"/>
</dbReference>